<dbReference type="OrthoDB" id="9792240at2"/>
<evidence type="ECO:0000259" key="2">
    <source>
        <dbReference type="Pfam" id="PF13581"/>
    </source>
</evidence>
<dbReference type="Pfam" id="PF13581">
    <property type="entry name" value="HATPase_c_2"/>
    <property type="match status" value="1"/>
</dbReference>
<keyword evidence="4" id="KW-1185">Reference proteome</keyword>
<dbReference type="RefSeq" id="WP_144301442.1">
    <property type="nucleotide sequence ID" value="NZ_QMIE01000001.1"/>
</dbReference>
<dbReference type="GO" id="GO:0005524">
    <property type="term" value="F:ATP binding"/>
    <property type="evidence" value="ECO:0007669"/>
    <property type="project" value="UniProtKB-KW"/>
</dbReference>
<evidence type="ECO:0000313" key="4">
    <source>
        <dbReference type="Proteomes" id="UP000448292"/>
    </source>
</evidence>
<dbReference type="EMBL" id="QMIE01000001">
    <property type="protein sequence ID" value="TVM19980.1"/>
    <property type="molecule type" value="Genomic_DNA"/>
</dbReference>
<keyword evidence="1" id="KW-0808">Transferase</keyword>
<reference evidence="3 4" key="1">
    <citation type="submission" date="2018-06" db="EMBL/GenBank/DDBJ databases">
        <title>Complete genome of Desulfovibrio indonesiensis P37SLT.</title>
        <authorList>
            <person name="Crispim J.S."/>
            <person name="Vidigal P.M.P."/>
            <person name="Silva L.C.F."/>
            <person name="Laguardia C.N."/>
            <person name="Araujo L.C."/>
            <person name="Dias R.S."/>
            <person name="Sousa M.P."/>
            <person name="Paula S.O."/>
            <person name="Silva C."/>
        </authorList>
    </citation>
    <scope>NUCLEOTIDE SEQUENCE [LARGE SCALE GENOMIC DNA]</scope>
    <source>
        <strain evidence="3 4">P37SLT</strain>
    </source>
</reference>
<evidence type="ECO:0000313" key="3">
    <source>
        <dbReference type="EMBL" id="TVM19980.1"/>
    </source>
</evidence>
<comment type="caution">
    <text evidence="3">The sequence shown here is derived from an EMBL/GenBank/DDBJ whole genome shotgun (WGS) entry which is preliminary data.</text>
</comment>
<protein>
    <submittedName>
        <fullName evidence="3">ATP-binding protein</fullName>
    </submittedName>
</protein>
<keyword evidence="1" id="KW-0723">Serine/threonine-protein kinase</keyword>
<dbReference type="Proteomes" id="UP000448292">
    <property type="component" value="Unassembled WGS sequence"/>
</dbReference>
<name>A0A7M3MJX0_9BACT</name>
<dbReference type="SUPFAM" id="SSF55874">
    <property type="entry name" value="ATPase domain of HSP90 chaperone/DNA topoisomerase II/histidine kinase"/>
    <property type="match status" value="1"/>
</dbReference>
<dbReference type="InterPro" id="IPR036890">
    <property type="entry name" value="HATPase_C_sf"/>
</dbReference>
<organism evidence="3 4">
    <name type="scientific">Oceanidesulfovibrio indonesiensis</name>
    <dbReference type="NCBI Taxonomy" id="54767"/>
    <lineage>
        <taxon>Bacteria</taxon>
        <taxon>Pseudomonadati</taxon>
        <taxon>Thermodesulfobacteriota</taxon>
        <taxon>Desulfovibrionia</taxon>
        <taxon>Desulfovibrionales</taxon>
        <taxon>Desulfovibrionaceae</taxon>
        <taxon>Oceanidesulfovibrio</taxon>
    </lineage>
</organism>
<keyword evidence="3" id="KW-0067">ATP-binding</keyword>
<proteinExistence type="predicted"/>
<evidence type="ECO:0000256" key="1">
    <source>
        <dbReference type="ARBA" id="ARBA00022527"/>
    </source>
</evidence>
<feature type="domain" description="Histidine kinase/HSP90-like ATPase" evidence="2">
    <location>
        <begin position="27"/>
        <end position="139"/>
    </location>
</feature>
<accession>A0A7M3MJX0</accession>
<dbReference type="Gene3D" id="3.30.565.10">
    <property type="entry name" value="Histidine kinase-like ATPase, C-terminal domain"/>
    <property type="match status" value="1"/>
</dbReference>
<sequence>MSPDDKQNVRFLVKEQKCDFGSSAGQLEEFARRHGLSDRLAYQMTLVVDEVVTNTAKYGYGDCSQHCINVDLHLEGNVLVILIKDKARPFDLTTAPVPELDIPVEQRRKPVGGMGIHLVRNLVDSIEYRRENGMNVLEIHKTIDPDEFVDRQ</sequence>
<dbReference type="GO" id="GO:0004674">
    <property type="term" value="F:protein serine/threonine kinase activity"/>
    <property type="evidence" value="ECO:0007669"/>
    <property type="project" value="UniProtKB-KW"/>
</dbReference>
<keyword evidence="3" id="KW-0547">Nucleotide-binding</keyword>
<dbReference type="InterPro" id="IPR050267">
    <property type="entry name" value="Anti-sigma-factor_SerPK"/>
</dbReference>
<keyword evidence="1" id="KW-0418">Kinase</keyword>
<dbReference type="AlphaFoldDB" id="A0A7M3MJX0"/>
<dbReference type="PANTHER" id="PTHR35526">
    <property type="entry name" value="ANTI-SIGMA-F FACTOR RSBW-RELATED"/>
    <property type="match status" value="1"/>
</dbReference>
<dbReference type="InterPro" id="IPR003594">
    <property type="entry name" value="HATPase_dom"/>
</dbReference>
<dbReference type="CDD" id="cd16936">
    <property type="entry name" value="HATPase_RsbW-like"/>
    <property type="match status" value="1"/>
</dbReference>
<gene>
    <name evidence="3" type="ORF">DPQ33_01775</name>
</gene>